<reference evidence="3" key="1">
    <citation type="submission" date="2025-08" db="UniProtKB">
        <authorList>
            <consortium name="RefSeq"/>
        </authorList>
    </citation>
    <scope>IDENTIFICATION</scope>
    <source>
        <tissue evidence="3">Whole larvae</tissue>
    </source>
</reference>
<feature type="signal peptide" evidence="1">
    <location>
        <begin position="1"/>
        <end position="21"/>
    </location>
</feature>
<dbReference type="Proteomes" id="UP001652740">
    <property type="component" value="Unplaced"/>
</dbReference>
<keyword evidence="2" id="KW-1185">Reference proteome</keyword>
<evidence type="ECO:0000313" key="2">
    <source>
        <dbReference type="Proteomes" id="UP001652740"/>
    </source>
</evidence>
<gene>
    <name evidence="3" type="primary">LOC113522392</name>
</gene>
<evidence type="ECO:0000313" key="3">
    <source>
        <dbReference type="RefSeq" id="XP_031765306.2"/>
    </source>
</evidence>
<accession>A0A6J3BZE0</accession>
<sequence>MPNFVLGIYFVLLLNSNIALTTVLTSTEVSQNPYVDFESIIKGNNNNVPNLTNSGTTLKKCENSELLYPLLNILLEFFQTRNSDINKFMNVLPLIKKYLDESTDSVEKDEINKKLKSIEDQSEWTPNRALRGMYDSNEPFKTNIVFKTVPPNINQPNCKDTLEKLIQDAYNVYLQLAKYPTCLQSSLNPNNIASANPIELNPNDFSFDIKFTNPESVSNRPQDFLNNDNGLYSSHNLKPIIGDSKNSLQYLNNNNPDLITIISNIASLLQHYRPGQFSLVETKGFPSNGEMPQLYINQTSQPDHNLLLSNLNTGDSNANLKYPHVPFNIMQYFIPEFIKKPDNPQFKLDATNYTNPQANNLYFNYENSDNALADLVKNYLNLPINHKSDKIDFKEKLEEKPQEYLGLPENRFKIPSQIILNNINKNLPQNPFLEQIIKLLKNQTNNHLVKTPQNAISNADNPDIKQEEIFLPNNKAIFSMQDNSKPSQTNILPHQQDMLNPYSNFVNVDYNKYPNLKNPYSNSIPYNENNVIYTHSNSNGGALPNQSNPNLEHVLNIPKELASKKQQTLSKDSNQPSIPIVNQQQNSFPSSILYPGNMNFIQNKYPHLLSDYNLVQLNASNQIFENPKVFPDMNKSILQTVPNYMKYKSVHSNSVMPNSITGTPSNYAPIAGNSMLLPDLQRLAITNLYKLNTLPDLAGMIELTYFLKRPKQLLYQPYYFVKYRLPYQTFVHNLHQLLLRKPFLRSNPIKLYQELVTMSNITEISPDLKGVGEEDIQKLISDNGALVKAKIINGNDAFSNKQLKVIQNLNAAIRPEEILKINQEQMNLGVDKNKVGDNTKVNKDVHNFRLENVTQEAIGA</sequence>
<dbReference type="GeneID" id="113522392"/>
<name>A0A6J3BZE0_GALME</name>
<protein>
    <submittedName>
        <fullName evidence="3">Uncharacterized protein LOC113522392</fullName>
    </submittedName>
</protein>
<evidence type="ECO:0000256" key="1">
    <source>
        <dbReference type="SAM" id="SignalP"/>
    </source>
</evidence>
<dbReference type="AlphaFoldDB" id="A0A6J3BZE0"/>
<dbReference type="InParanoid" id="A0A6J3BZE0"/>
<dbReference type="KEGG" id="gmw:113522392"/>
<organism evidence="2 3">
    <name type="scientific">Galleria mellonella</name>
    <name type="common">Greater wax moth</name>
    <dbReference type="NCBI Taxonomy" id="7137"/>
    <lineage>
        <taxon>Eukaryota</taxon>
        <taxon>Metazoa</taxon>
        <taxon>Ecdysozoa</taxon>
        <taxon>Arthropoda</taxon>
        <taxon>Hexapoda</taxon>
        <taxon>Insecta</taxon>
        <taxon>Pterygota</taxon>
        <taxon>Neoptera</taxon>
        <taxon>Endopterygota</taxon>
        <taxon>Lepidoptera</taxon>
        <taxon>Glossata</taxon>
        <taxon>Ditrysia</taxon>
        <taxon>Pyraloidea</taxon>
        <taxon>Pyralidae</taxon>
        <taxon>Galleriinae</taxon>
        <taxon>Galleria</taxon>
    </lineage>
</organism>
<keyword evidence="1" id="KW-0732">Signal</keyword>
<feature type="chain" id="PRO_5047353884" evidence="1">
    <location>
        <begin position="22"/>
        <end position="860"/>
    </location>
</feature>
<dbReference type="RefSeq" id="XP_031765306.2">
    <property type="nucleotide sequence ID" value="XM_031909446.2"/>
</dbReference>
<proteinExistence type="predicted"/>